<dbReference type="RefSeq" id="WP_211786510.1">
    <property type="nucleotide sequence ID" value="NZ_BAAAMZ010000001.1"/>
</dbReference>
<dbReference type="Proteomes" id="UP000317940">
    <property type="component" value="Unassembled WGS sequence"/>
</dbReference>
<dbReference type="EMBL" id="VIWT01000007">
    <property type="protein sequence ID" value="TWF71814.1"/>
    <property type="molecule type" value="Genomic_DNA"/>
</dbReference>
<evidence type="ECO:0008006" key="3">
    <source>
        <dbReference type="Google" id="ProtNLM"/>
    </source>
</evidence>
<dbReference type="PANTHER" id="PTHR37816:SF1">
    <property type="entry name" value="TOXIN"/>
    <property type="match status" value="1"/>
</dbReference>
<reference evidence="1 2" key="1">
    <citation type="submission" date="2019-06" db="EMBL/GenBank/DDBJ databases">
        <title>Sequencing the genomes of 1000 actinobacteria strains.</title>
        <authorList>
            <person name="Klenk H.-P."/>
        </authorList>
    </citation>
    <scope>NUCLEOTIDE SEQUENCE [LARGE SCALE GENOMIC DNA]</scope>
    <source>
        <strain evidence="1 2">DSM 44826</strain>
    </source>
</reference>
<dbReference type="SUPFAM" id="SSF52540">
    <property type="entry name" value="P-loop containing nucleoside triphosphate hydrolases"/>
    <property type="match status" value="1"/>
</dbReference>
<evidence type="ECO:0000313" key="1">
    <source>
        <dbReference type="EMBL" id="TWF71814.1"/>
    </source>
</evidence>
<proteinExistence type="predicted"/>
<keyword evidence="2" id="KW-1185">Reference proteome</keyword>
<dbReference type="InterPro" id="IPR052922">
    <property type="entry name" value="Cytidylate_Kinase-2"/>
</dbReference>
<gene>
    <name evidence="1" type="ORF">FHX73_1711</name>
</gene>
<dbReference type="AlphaFoldDB" id="A0A561SAH8"/>
<name>A0A561SAH8_9ACTN</name>
<protein>
    <recommendedName>
        <fullName evidence="3">Adenylate kinase family enzyme</fullName>
    </recommendedName>
</protein>
<dbReference type="InterPro" id="IPR027417">
    <property type="entry name" value="P-loop_NTPase"/>
</dbReference>
<dbReference type="Gene3D" id="3.40.50.300">
    <property type="entry name" value="P-loop containing nucleotide triphosphate hydrolases"/>
    <property type="match status" value="1"/>
</dbReference>
<accession>A0A561SAH8</accession>
<dbReference type="PANTHER" id="PTHR37816">
    <property type="entry name" value="YALI0E33011P"/>
    <property type="match status" value="1"/>
</dbReference>
<comment type="caution">
    <text evidence="1">The sequence shown here is derived from an EMBL/GenBank/DDBJ whole genome shotgun (WGS) entry which is preliminary data.</text>
</comment>
<organism evidence="1 2">
    <name type="scientific">Kitasatospora viridis</name>
    <dbReference type="NCBI Taxonomy" id="281105"/>
    <lineage>
        <taxon>Bacteria</taxon>
        <taxon>Bacillati</taxon>
        <taxon>Actinomycetota</taxon>
        <taxon>Actinomycetes</taxon>
        <taxon>Kitasatosporales</taxon>
        <taxon>Streptomycetaceae</taxon>
        <taxon>Kitasatospora</taxon>
    </lineage>
</organism>
<evidence type="ECO:0000313" key="2">
    <source>
        <dbReference type="Proteomes" id="UP000317940"/>
    </source>
</evidence>
<sequence length="183" mass="20665">MTPRRIAVVGPVAAGKSTLAAAIASHTGLPRVDLDDLFWGPDWTPLDTVNFHRTVRQRLATATWIADGNYGGEVAEMLLSRAELVVWLDLPLRVCLPRLVTRSLRRAATGEELFAGNQETFRHLLSPDSILRWGPVHHHRHRQRWTQRLHPSRTTGLDVLRLDQPATVTTQLRRRSLLPAKET</sequence>